<dbReference type="Pfam" id="PF17278">
    <property type="entry name" value="DUF5343"/>
    <property type="match status" value="1"/>
</dbReference>
<organism evidence="1 2">
    <name type="scientific">Ornithinibacillus bavariensis</name>
    <dbReference type="NCBI Taxonomy" id="545502"/>
    <lineage>
        <taxon>Bacteria</taxon>
        <taxon>Bacillati</taxon>
        <taxon>Bacillota</taxon>
        <taxon>Bacilli</taxon>
        <taxon>Bacillales</taxon>
        <taxon>Bacillaceae</taxon>
        <taxon>Ornithinibacillus</taxon>
    </lineage>
</organism>
<accession>A0A919X944</accession>
<dbReference type="RefSeq" id="WP_212921732.1">
    <property type="nucleotide sequence ID" value="NZ_BORP01000006.1"/>
</dbReference>
<protein>
    <submittedName>
        <fullName evidence="1">Uncharacterized protein</fullName>
    </submittedName>
</protein>
<dbReference type="AlphaFoldDB" id="A0A919X944"/>
<evidence type="ECO:0000313" key="2">
    <source>
        <dbReference type="Proteomes" id="UP000676917"/>
    </source>
</evidence>
<comment type="caution">
    <text evidence="1">The sequence shown here is derived from an EMBL/GenBank/DDBJ whole genome shotgun (WGS) entry which is preliminary data.</text>
</comment>
<dbReference type="EMBL" id="BORP01000006">
    <property type="protein sequence ID" value="GIO28277.1"/>
    <property type="molecule type" value="Genomic_DNA"/>
</dbReference>
<proteinExistence type="predicted"/>
<sequence>MALANVYTQVHGQAPSKFTQQHLKDIGFASTNYRAFIPIFKALGFLSSEGAPTSRYHEWMPHNQGGKWVRL</sequence>
<name>A0A919X944_9BACI</name>
<evidence type="ECO:0000313" key="1">
    <source>
        <dbReference type="EMBL" id="GIO28277.1"/>
    </source>
</evidence>
<reference evidence="1" key="1">
    <citation type="submission" date="2021-03" db="EMBL/GenBank/DDBJ databases">
        <title>Antimicrobial resistance genes in bacteria isolated from Japanese honey, and their potential for conferring macrolide and lincosamide resistance in the American foulbrood pathogen Paenibacillus larvae.</title>
        <authorList>
            <person name="Okamoto M."/>
            <person name="Kumagai M."/>
            <person name="Kanamori H."/>
            <person name="Takamatsu D."/>
        </authorList>
    </citation>
    <scope>NUCLEOTIDE SEQUENCE</scope>
    <source>
        <strain evidence="1">J43TS3</strain>
    </source>
</reference>
<dbReference type="Proteomes" id="UP000676917">
    <property type="component" value="Unassembled WGS sequence"/>
</dbReference>
<keyword evidence="2" id="KW-1185">Reference proteome</keyword>
<gene>
    <name evidence="1" type="ORF">J43TS3_28880</name>
</gene>
<dbReference type="InterPro" id="IPR035235">
    <property type="entry name" value="DUF5343"/>
</dbReference>